<reference evidence="2 3" key="1">
    <citation type="submission" date="2016-10" db="EMBL/GenBank/DDBJ databases">
        <authorList>
            <person name="de Groot N.N."/>
        </authorList>
    </citation>
    <scope>NUCLEOTIDE SEQUENCE [LARGE SCALE GENOMIC DNA]</scope>
    <source>
        <strain evidence="2 3">ATCC 51969</strain>
    </source>
</reference>
<feature type="chain" id="PRO_5010361182" description="DUF4374 domain-containing protein" evidence="1">
    <location>
        <begin position="17"/>
        <end position="418"/>
    </location>
</feature>
<dbReference type="InterPro" id="IPR025401">
    <property type="entry name" value="DUF4374"/>
</dbReference>
<organism evidence="2 3">
    <name type="scientific">Pedobacter antarcticus</name>
    <dbReference type="NCBI Taxonomy" id="34086"/>
    <lineage>
        <taxon>Bacteria</taxon>
        <taxon>Pseudomonadati</taxon>
        <taxon>Bacteroidota</taxon>
        <taxon>Sphingobacteriia</taxon>
        <taxon>Sphingobacteriales</taxon>
        <taxon>Sphingobacteriaceae</taxon>
        <taxon>Pedobacter</taxon>
    </lineage>
</organism>
<evidence type="ECO:0000313" key="3">
    <source>
        <dbReference type="Proteomes" id="UP000183129"/>
    </source>
</evidence>
<dbReference type="RefSeq" id="WP_037441146.1">
    <property type="nucleotide sequence ID" value="NZ_FNGZ01000013.1"/>
</dbReference>
<dbReference type="PROSITE" id="PS51257">
    <property type="entry name" value="PROKAR_LIPOPROTEIN"/>
    <property type="match status" value="1"/>
</dbReference>
<dbReference type="Pfam" id="PF14298">
    <property type="entry name" value="DUF4374"/>
    <property type="match status" value="1"/>
</dbReference>
<evidence type="ECO:0000256" key="1">
    <source>
        <dbReference type="SAM" id="SignalP"/>
    </source>
</evidence>
<keyword evidence="1" id="KW-0732">Signal</keyword>
<dbReference type="Proteomes" id="UP000183129">
    <property type="component" value="Unassembled WGS sequence"/>
</dbReference>
<dbReference type="STRING" id="34086.SAMN04488084_11361"/>
<sequence>MKTTSNFLLSAGLAMAVLLGACSKSKDTPEVTGPTNPEGTGRSKYVFVYSGSAASGSAGTYIVSTDDITTGKVSSRNNGVETDAYSFVLQNNTIFAQAYNNLGPVTPYRIYEDGEIGIAGRTVTTFRTGVSGTVNQDTWVGGGDPRSSGVGELFRFDAVNMQVSGKSVTDMNKITGTGENAVWTGLFQVDNKLYMPYYKFKPAGAGAAPWQGNYGSLDTAWVAVFSYPEMKYEKTISDGRTGFIGNWGSMQGLKQIENGDSYVWATSGSINNIKSKNHSGILRIKKGTEAFDKDYFFDVEALTGFKIARGEYIANGKFLMTIYTSAETGDVSGGRVKVAIVDINSKTVTYVKDVPEHEQGSFKMHVYYEGDGKTISYVLEDDMKQYYVYIINAETATGKKGVHIEGADNVTAFSKLKY</sequence>
<evidence type="ECO:0008006" key="4">
    <source>
        <dbReference type="Google" id="ProtNLM"/>
    </source>
</evidence>
<dbReference type="EMBL" id="FONS01000002">
    <property type="protein sequence ID" value="SFE71018.1"/>
    <property type="molecule type" value="Genomic_DNA"/>
</dbReference>
<feature type="signal peptide" evidence="1">
    <location>
        <begin position="1"/>
        <end position="16"/>
    </location>
</feature>
<dbReference type="AlphaFoldDB" id="A0A1I2CRY6"/>
<gene>
    <name evidence="2" type="ORF">SAMN03003324_01174</name>
</gene>
<name>A0A1I2CRY6_9SPHI</name>
<proteinExistence type="predicted"/>
<evidence type="ECO:0000313" key="2">
    <source>
        <dbReference type="EMBL" id="SFE71018.1"/>
    </source>
</evidence>
<accession>A0A1I2CRY6</accession>
<protein>
    <recommendedName>
        <fullName evidence="4">DUF4374 domain-containing protein</fullName>
    </recommendedName>
</protein>